<dbReference type="EMBL" id="JAZAVK010000136">
    <property type="protein sequence ID" value="KAK7420320.1"/>
    <property type="molecule type" value="Genomic_DNA"/>
</dbReference>
<dbReference type="Proteomes" id="UP001498421">
    <property type="component" value="Unassembled WGS sequence"/>
</dbReference>
<proteinExistence type="predicted"/>
<keyword evidence="2" id="KW-0472">Membrane</keyword>
<name>A0ABR1HHE0_9HYPO</name>
<feature type="compositionally biased region" description="Basic residues" evidence="1">
    <location>
        <begin position="108"/>
        <end position="120"/>
    </location>
</feature>
<accession>A0ABR1HHE0</accession>
<feature type="compositionally biased region" description="Low complexity" evidence="1">
    <location>
        <begin position="121"/>
        <end position="130"/>
    </location>
</feature>
<organism evidence="3 4">
    <name type="scientific">Neonectria magnoliae</name>
    <dbReference type="NCBI Taxonomy" id="2732573"/>
    <lineage>
        <taxon>Eukaryota</taxon>
        <taxon>Fungi</taxon>
        <taxon>Dikarya</taxon>
        <taxon>Ascomycota</taxon>
        <taxon>Pezizomycotina</taxon>
        <taxon>Sordariomycetes</taxon>
        <taxon>Hypocreomycetidae</taxon>
        <taxon>Hypocreales</taxon>
        <taxon>Nectriaceae</taxon>
        <taxon>Neonectria</taxon>
    </lineage>
</organism>
<evidence type="ECO:0000256" key="1">
    <source>
        <dbReference type="SAM" id="MobiDB-lite"/>
    </source>
</evidence>
<keyword evidence="4" id="KW-1185">Reference proteome</keyword>
<evidence type="ECO:0000256" key="2">
    <source>
        <dbReference type="SAM" id="Phobius"/>
    </source>
</evidence>
<gene>
    <name evidence="3" type="ORF">QQZ08_010453</name>
</gene>
<sequence length="167" mass="18579">MYIPSLNHRLRVSVAQERLSTETHADSHPSHSDLVSMLCRHGLSPLRFCTETRRGEGSVIHRRQFSDNPAENNNIKIGLIVGILLAAFIAVVVAFLYFYGRSIRFTAKRRRHHHRRHKSYGSKSSRSSDGGPPPPRPPPPRSAPPPSPPPPRSPSPAPPPKEKPEDG</sequence>
<feature type="transmembrane region" description="Helical" evidence="2">
    <location>
        <begin position="77"/>
        <end position="100"/>
    </location>
</feature>
<feature type="region of interest" description="Disordered" evidence="1">
    <location>
        <begin position="108"/>
        <end position="167"/>
    </location>
</feature>
<feature type="compositionally biased region" description="Pro residues" evidence="1">
    <location>
        <begin position="131"/>
        <end position="159"/>
    </location>
</feature>
<keyword evidence="2" id="KW-1133">Transmembrane helix</keyword>
<comment type="caution">
    <text evidence="3">The sequence shown here is derived from an EMBL/GenBank/DDBJ whole genome shotgun (WGS) entry which is preliminary data.</text>
</comment>
<protein>
    <submittedName>
        <fullName evidence="3">Uncharacterized protein</fullName>
    </submittedName>
</protein>
<evidence type="ECO:0000313" key="3">
    <source>
        <dbReference type="EMBL" id="KAK7420320.1"/>
    </source>
</evidence>
<keyword evidence="2" id="KW-0812">Transmembrane</keyword>
<evidence type="ECO:0000313" key="4">
    <source>
        <dbReference type="Proteomes" id="UP001498421"/>
    </source>
</evidence>
<reference evidence="3 4" key="1">
    <citation type="journal article" date="2025" name="Microbiol. Resour. Announc.">
        <title>Draft genome sequences for Neonectria magnoliae and Neonectria punicea, canker pathogens of Liriodendron tulipifera and Acer saccharum in West Virginia.</title>
        <authorList>
            <person name="Petronek H.M."/>
            <person name="Kasson M.T."/>
            <person name="Metheny A.M."/>
            <person name="Stauder C.M."/>
            <person name="Lovett B."/>
            <person name="Lynch S.C."/>
            <person name="Garnas J.R."/>
            <person name="Kasson L.R."/>
            <person name="Stajich J.E."/>
        </authorList>
    </citation>
    <scope>NUCLEOTIDE SEQUENCE [LARGE SCALE GENOMIC DNA]</scope>
    <source>
        <strain evidence="3 4">NRRL 64651</strain>
    </source>
</reference>